<evidence type="ECO:0000256" key="13">
    <source>
        <dbReference type="SAM" id="Phobius"/>
    </source>
</evidence>
<comment type="caution">
    <text evidence="16">The sequence shown here is derived from an EMBL/GenBank/DDBJ whole genome shotgun (WGS) entry which is preliminary data.</text>
</comment>
<evidence type="ECO:0000256" key="3">
    <source>
        <dbReference type="ARBA" id="ARBA00022475"/>
    </source>
</evidence>
<dbReference type="GO" id="GO:0008658">
    <property type="term" value="F:penicillin binding"/>
    <property type="evidence" value="ECO:0007669"/>
    <property type="project" value="InterPro"/>
</dbReference>
<dbReference type="AlphaFoldDB" id="A0A1F8F736"/>
<feature type="transmembrane region" description="Helical" evidence="13">
    <location>
        <begin position="40"/>
        <end position="61"/>
    </location>
</feature>
<keyword evidence="11 13" id="KW-0472">Membrane</keyword>
<dbReference type="Gene3D" id="3.30.1390.30">
    <property type="entry name" value="Penicillin-binding protein 2a, domain 3"/>
    <property type="match status" value="1"/>
</dbReference>
<dbReference type="InterPro" id="IPR001460">
    <property type="entry name" value="PCN-bd_Tpept"/>
</dbReference>
<evidence type="ECO:0000256" key="11">
    <source>
        <dbReference type="ARBA" id="ARBA00023136"/>
    </source>
</evidence>
<dbReference type="GO" id="GO:0071555">
    <property type="term" value="P:cell wall organization"/>
    <property type="evidence" value="ECO:0007669"/>
    <property type="project" value="UniProtKB-KW"/>
</dbReference>
<dbReference type="InterPro" id="IPR005311">
    <property type="entry name" value="PBP_dimer"/>
</dbReference>
<keyword evidence="6 13" id="KW-0812">Transmembrane</keyword>
<gene>
    <name evidence="16" type="ORF">A2750_02810</name>
</gene>
<name>A0A1F8F736_9BACT</name>
<evidence type="ECO:0000256" key="2">
    <source>
        <dbReference type="ARBA" id="ARBA00004236"/>
    </source>
</evidence>
<dbReference type="InterPro" id="IPR012338">
    <property type="entry name" value="Beta-lactam/transpept-like"/>
</dbReference>
<keyword evidence="3" id="KW-1003">Cell membrane</keyword>
<keyword evidence="4" id="KW-0997">Cell inner membrane</keyword>
<dbReference type="Gene3D" id="3.90.1310.10">
    <property type="entry name" value="Penicillin-binding protein 2a (Domain 2)"/>
    <property type="match status" value="1"/>
</dbReference>
<comment type="subcellular location">
    <subcellularLocation>
        <location evidence="2">Cell membrane</location>
    </subcellularLocation>
    <subcellularLocation>
        <location evidence="1">Membrane</location>
        <topology evidence="1">Single-pass membrane protein</topology>
    </subcellularLocation>
</comment>
<dbReference type="SUPFAM" id="SSF56519">
    <property type="entry name" value="Penicillin binding protein dimerisation domain"/>
    <property type="match status" value="1"/>
</dbReference>
<dbReference type="PANTHER" id="PTHR30627">
    <property type="entry name" value="PEPTIDOGLYCAN D,D-TRANSPEPTIDASE"/>
    <property type="match status" value="1"/>
</dbReference>
<evidence type="ECO:0000256" key="10">
    <source>
        <dbReference type="ARBA" id="ARBA00022989"/>
    </source>
</evidence>
<protein>
    <submittedName>
        <fullName evidence="16">Penicillin-binding protein 2</fullName>
    </submittedName>
</protein>
<sequence length="642" mass="71685">MQKHKEYRISVESEDWVTPEETLLDSQSSYSDVEQPISGVVFKLAFVTVTAVFVVILGYVFKMTVIDFGHFSQLALRNRSVDFFIPPPRGIIYDRNGEPLTKNVPVFNLIALSREIKNNPNKAEINIKKLAGILGINEVDFQNNINANISANSVFIAASDISKDKVLAIETLDPGGFYTVANTKRYYPWGTYFSHLIGYIGKVGKDDLADDYYRPTDTIGRLGAEVFYEKVLRGEHGHILFDNKNARNQLNELETMPGRDLVLNIDGKLQQTAVREMDSVLRGAGLSRGAIVIQNPRNGEVLAMASFPLFDNNTFSSPISDKEFNSLFLNKRKPLFNRAISGLYNPGSTIKPLIGLMALEEKIIKPQDTIQDCVSISFPNPNNPEDPYVFKNWRTEYGLFNLRRAIANSCNIFFFMAGGGWGDKKGLGIERIAKYLKLSSADKKLGVDLYGEGRGFVPAADWKLREKNEQWYTGDTYNVSIGQGDLLVTPLWLSAYVSAIANGGTIYKPRIAGKILDDKKHPVKLFEEEVLGELPFKKEYIDEMRRDMLETVISGTARSLQDLPVKVAAKTGTAEVLKGRSVNSLFISFAPYENSQISVTVLIEGSASNEGLATKITHNIYHWYFNQNTAIPTPNPALSPHT</sequence>
<evidence type="ECO:0000256" key="6">
    <source>
        <dbReference type="ARBA" id="ARBA00022692"/>
    </source>
</evidence>
<keyword evidence="5" id="KW-0645">Protease</keyword>
<dbReference type="GO" id="GO:0071972">
    <property type="term" value="F:peptidoglycan L,D-transpeptidase activity"/>
    <property type="evidence" value="ECO:0007669"/>
    <property type="project" value="TreeGrafter"/>
</dbReference>
<evidence type="ECO:0000256" key="7">
    <source>
        <dbReference type="ARBA" id="ARBA00022801"/>
    </source>
</evidence>
<evidence type="ECO:0000256" key="9">
    <source>
        <dbReference type="ARBA" id="ARBA00022984"/>
    </source>
</evidence>
<dbReference type="EMBL" id="MGJL01000006">
    <property type="protein sequence ID" value="OGN08380.1"/>
    <property type="molecule type" value="Genomic_DNA"/>
</dbReference>
<dbReference type="InterPro" id="IPR050515">
    <property type="entry name" value="Beta-lactam/transpept"/>
</dbReference>
<dbReference type="GO" id="GO:0009002">
    <property type="term" value="F:serine-type D-Ala-D-Ala carboxypeptidase activity"/>
    <property type="evidence" value="ECO:0007669"/>
    <property type="project" value="InterPro"/>
</dbReference>
<reference evidence="16 17" key="1">
    <citation type="journal article" date="2016" name="Nat. Commun.">
        <title>Thousands of microbial genomes shed light on interconnected biogeochemical processes in an aquifer system.</title>
        <authorList>
            <person name="Anantharaman K."/>
            <person name="Brown C.T."/>
            <person name="Hug L.A."/>
            <person name="Sharon I."/>
            <person name="Castelle C.J."/>
            <person name="Probst A.J."/>
            <person name="Thomas B.C."/>
            <person name="Singh A."/>
            <person name="Wilkins M.J."/>
            <person name="Karaoz U."/>
            <person name="Brodie E.L."/>
            <person name="Williams K.H."/>
            <person name="Hubbard S.S."/>
            <person name="Banfield J.F."/>
        </authorList>
    </citation>
    <scope>NUCLEOTIDE SEQUENCE [LARGE SCALE GENOMIC DNA]</scope>
</reference>
<keyword evidence="12" id="KW-0961">Cell wall biogenesis/degradation</keyword>
<dbReference type="SUPFAM" id="SSF56601">
    <property type="entry name" value="beta-lactamase/transpeptidase-like"/>
    <property type="match status" value="1"/>
</dbReference>
<evidence type="ECO:0000313" key="16">
    <source>
        <dbReference type="EMBL" id="OGN08380.1"/>
    </source>
</evidence>
<dbReference type="Pfam" id="PF03717">
    <property type="entry name" value="PBP_dimer"/>
    <property type="match status" value="1"/>
</dbReference>
<dbReference type="NCBIfam" id="TIGR03423">
    <property type="entry name" value="pbp2_mrdA"/>
    <property type="match status" value="1"/>
</dbReference>
<evidence type="ECO:0000313" key="17">
    <source>
        <dbReference type="Proteomes" id="UP000178023"/>
    </source>
</evidence>
<evidence type="ECO:0000259" key="15">
    <source>
        <dbReference type="Pfam" id="PF03717"/>
    </source>
</evidence>
<evidence type="ECO:0000256" key="12">
    <source>
        <dbReference type="ARBA" id="ARBA00023316"/>
    </source>
</evidence>
<keyword evidence="7" id="KW-0378">Hydrolase</keyword>
<dbReference type="Pfam" id="PF00905">
    <property type="entry name" value="Transpeptidase"/>
    <property type="match status" value="1"/>
</dbReference>
<feature type="domain" description="Penicillin-binding protein dimerisation" evidence="15">
    <location>
        <begin position="85"/>
        <end position="247"/>
    </location>
</feature>
<dbReference type="InterPro" id="IPR017790">
    <property type="entry name" value="Penicillin-binding_protein_2"/>
</dbReference>
<dbReference type="PANTHER" id="PTHR30627:SF2">
    <property type="entry name" value="PEPTIDOGLYCAN D,D-TRANSPEPTIDASE MRDA"/>
    <property type="match status" value="1"/>
</dbReference>
<keyword evidence="9" id="KW-0573">Peptidoglycan synthesis</keyword>
<evidence type="ECO:0000256" key="8">
    <source>
        <dbReference type="ARBA" id="ARBA00022960"/>
    </source>
</evidence>
<keyword evidence="8" id="KW-0133">Cell shape</keyword>
<dbReference type="InterPro" id="IPR036138">
    <property type="entry name" value="PBP_dimer_sf"/>
</dbReference>
<feature type="domain" description="Penicillin-binding protein transpeptidase" evidence="14">
    <location>
        <begin position="289"/>
        <end position="621"/>
    </location>
</feature>
<dbReference type="GO" id="GO:0006508">
    <property type="term" value="P:proteolysis"/>
    <property type="evidence" value="ECO:0007669"/>
    <property type="project" value="UniProtKB-KW"/>
</dbReference>
<evidence type="ECO:0000256" key="5">
    <source>
        <dbReference type="ARBA" id="ARBA00022670"/>
    </source>
</evidence>
<evidence type="ECO:0000259" key="14">
    <source>
        <dbReference type="Pfam" id="PF00905"/>
    </source>
</evidence>
<dbReference type="Gene3D" id="3.40.710.10">
    <property type="entry name" value="DD-peptidase/beta-lactamase superfamily"/>
    <property type="match status" value="1"/>
</dbReference>
<dbReference type="GO" id="GO:0008360">
    <property type="term" value="P:regulation of cell shape"/>
    <property type="evidence" value="ECO:0007669"/>
    <property type="project" value="UniProtKB-KW"/>
</dbReference>
<dbReference type="GO" id="GO:0009252">
    <property type="term" value="P:peptidoglycan biosynthetic process"/>
    <property type="evidence" value="ECO:0007669"/>
    <property type="project" value="UniProtKB-KW"/>
</dbReference>
<dbReference type="Proteomes" id="UP000178023">
    <property type="component" value="Unassembled WGS sequence"/>
</dbReference>
<evidence type="ECO:0000256" key="1">
    <source>
        <dbReference type="ARBA" id="ARBA00004167"/>
    </source>
</evidence>
<dbReference type="GO" id="GO:0005886">
    <property type="term" value="C:plasma membrane"/>
    <property type="evidence" value="ECO:0007669"/>
    <property type="project" value="UniProtKB-SubCell"/>
</dbReference>
<evidence type="ECO:0000256" key="4">
    <source>
        <dbReference type="ARBA" id="ARBA00022519"/>
    </source>
</evidence>
<organism evidence="16 17">
    <name type="scientific">Candidatus Yanofskybacteria bacterium RIFCSPHIGHO2_01_FULL_45_42</name>
    <dbReference type="NCBI Taxonomy" id="1802671"/>
    <lineage>
        <taxon>Bacteria</taxon>
        <taxon>Candidatus Yanofskyibacteriota</taxon>
    </lineage>
</organism>
<keyword evidence="10 13" id="KW-1133">Transmembrane helix</keyword>
<accession>A0A1F8F736</accession>
<proteinExistence type="predicted"/>